<accession>A0A9W7LTS0</accession>
<dbReference type="EMBL" id="BSYR01000011">
    <property type="protein sequence ID" value="GMI74945.1"/>
    <property type="molecule type" value="Genomic_DNA"/>
</dbReference>
<dbReference type="PANTHER" id="PTHR11732">
    <property type="entry name" value="ALDO/KETO REDUCTASE"/>
    <property type="match status" value="1"/>
</dbReference>
<dbReference type="OrthoDB" id="416253at2759"/>
<dbReference type="GO" id="GO:0044550">
    <property type="term" value="P:secondary metabolite biosynthetic process"/>
    <property type="evidence" value="ECO:0007669"/>
    <property type="project" value="UniProtKB-ARBA"/>
</dbReference>
<keyword evidence="8" id="KW-1185">Reference proteome</keyword>
<dbReference type="PROSITE" id="PS00063">
    <property type="entry name" value="ALDOKETO_REDUCTASE_3"/>
    <property type="match status" value="1"/>
</dbReference>
<feature type="domain" description="NADP-dependent oxidoreductase" evidence="6">
    <location>
        <begin position="27"/>
        <end position="298"/>
    </location>
</feature>
<organism evidence="7 8">
    <name type="scientific">Hibiscus trionum</name>
    <name type="common">Flower of an hour</name>
    <dbReference type="NCBI Taxonomy" id="183268"/>
    <lineage>
        <taxon>Eukaryota</taxon>
        <taxon>Viridiplantae</taxon>
        <taxon>Streptophyta</taxon>
        <taxon>Embryophyta</taxon>
        <taxon>Tracheophyta</taxon>
        <taxon>Spermatophyta</taxon>
        <taxon>Magnoliopsida</taxon>
        <taxon>eudicotyledons</taxon>
        <taxon>Gunneridae</taxon>
        <taxon>Pentapetalae</taxon>
        <taxon>rosids</taxon>
        <taxon>malvids</taxon>
        <taxon>Malvales</taxon>
        <taxon>Malvaceae</taxon>
        <taxon>Malvoideae</taxon>
        <taxon>Hibiscus</taxon>
    </lineage>
</organism>
<name>A0A9W7LTS0_HIBTR</name>
<gene>
    <name evidence="7" type="ORF">HRI_001163800</name>
</gene>
<protein>
    <recommendedName>
        <fullName evidence="6">NADP-dependent oxidoreductase domain-containing protein</fullName>
    </recommendedName>
</protein>
<feature type="binding site" evidence="4">
    <location>
        <position position="126"/>
    </location>
    <ligand>
        <name>substrate</name>
    </ligand>
</feature>
<dbReference type="Proteomes" id="UP001165190">
    <property type="component" value="Unassembled WGS sequence"/>
</dbReference>
<proteinExistence type="predicted"/>
<comment type="caution">
    <text evidence="7">The sequence shown here is derived from an EMBL/GenBank/DDBJ whole genome shotgun (WGS) entry which is preliminary data.</text>
</comment>
<dbReference type="InterPro" id="IPR018170">
    <property type="entry name" value="Aldo/ket_reductase_CS"/>
</dbReference>
<dbReference type="PROSITE" id="PS00062">
    <property type="entry name" value="ALDOKETO_REDUCTASE_2"/>
    <property type="match status" value="1"/>
</dbReference>
<dbReference type="InterPro" id="IPR023210">
    <property type="entry name" value="NADP_OxRdtase_dom"/>
</dbReference>
<dbReference type="InterPro" id="IPR020471">
    <property type="entry name" value="AKR"/>
</dbReference>
<dbReference type="InterPro" id="IPR036812">
    <property type="entry name" value="NAD(P)_OxRdtase_dom_sf"/>
</dbReference>
<feature type="active site" description="Proton donor" evidence="3">
    <location>
        <position position="63"/>
    </location>
</feature>
<dbReference type="Pfam" id="PF00248">
    <property type="entry name" value="Aldo_ket_red"/>
    <property type="match status" value="1"/>
</dbReference>
<feature type="site" description="Lowers pKa of active site Tyr" evidence="5">
    <location>
        <position position="93"/>
    </location>
</feature>
<evidence type="ECO:0000256" key="4">
    <source>
        <dbReference type="PIRSR" id="PIRSR000097-2"/>
    </source>
</evidence>
<dbReference type="SUPFAM" id="SSF51430">
    <property type="entry name" value="NAD(P)-linked oxidoreductase"/>
    <property type="match status" value="1"/>
</dbReference>
<evidence type="ECO:0000256" key="5">
    <source>
        <dbReference type="PIRSR" id="PIRSR000097-3"/>
    </source>
</evidence>
<dbReference type="InterPro" id="IPR044497">
    <property type="entry name" value="AKR4A/B"/>
</dbReference>
<comment type="pathway">
    <text evidence="1">Secondary metabolite biosynthesis; terpenoid biosynthesis.</text>
</comment>
<dbReference type="FunFam" id="3.20.20.100:FF:000014">
    <property type="entry name" value="NAD(P)-linked oxidoreductase superfamily protein"/>
    <property type="match status" value="1"/>
</dbReference>
<dbReference type="PIRSF" id="PIRSF000097">
    <property type="entry name" value="AKR"/>
    <property type="match status" value="1"/>
</dbReference>
<dbReference type="Gene3D" id="3.20.20.100">
    <property type="entry name" value="NADP-dependent oxidoreductase domain"/>
    <property type="match status" value="1"/>
</dbReference>
<evidence type="ECO:0000259" key="6">
    <source>
        <dbReference type="Pfam" id="PF00248"/>
    </source>
</evidence>
<evidence type="ECO:0000256" key="3">
    <source>
        <dbReference type="PIRSR" id="PIRSR000097-1"/>
    </source>
</evidence>
<reference evidence="7" key="1">
    <citation type="submission" date="2023-05" db="EMBL/GenBank/DDBJ databases">
        <title>Genome and transcriptome analyses reveal genes involved in the formation of fine ridges on petal epidermal cells in Hibiscus trionum.</title>
        <authorList>
            <person name="Koshimizu S."/>
            <person name="Masuda S."/>
            <person name="Ishii T."/>
            <person name="Shirasu K."/>
            <person name="Hoshino A."/>
            <person name="Arita M."/>
        </authorList>
    </citation>
    <scope>NUCLEOTIDE SEQUENCE</scope>
    <source>
        <strain evidence="7">Hamamatsu line</strain>
    </source>
</reference>
<evidence type="ECO:0000313" key="7">
    <source>
        <dbReference type="EMBL" id="GMI74945.1"/>
    </source>
</evidence>
<dbReference type="PRINTS" id="PR00069">
    <property type="entry name" value="ALDKETRDTASE"/>
</dbReference>
<evidence type="ECO:0000256" key="1">
    <source>
        <dbReference type="ARBA" id="ARBA00004721"/>
    </source>
</evidence>
<dbReference type="GO" id="GO:0016616">
    <property type="term" value="F:oxidoreductase activity, acting on the CH-OH group of donors, NAD or NADP as acceptor"/>
    <property type="evidence" value="ECO:0007669"/>
    <property type="project" value="InterPro"/>
</dbReference>
<evidence type="ECO:0000256" key="2">
    <source>
        <dbReference type="ARBA" id="ARBA00023002"/>
    </source>
</evidence>
<sequence length="327" mass="36321">MDTSFKASPLSIPEYVLSPGGRPMPILGLGTAASPPVGSQVTKAAILQAIELGYRHFDTACLYGSEQPLGEAIAEAVSVGLIKSRDDLFITSKLWCSDAHGGLVLPALRRSLKNLKLEYLDLYLIHWPVSSKPGYEFPIKQEDFVATDFNAVWKAMEDCQRLGLTKSIGVSNFSCKKLADILAFAEIPPAVNQVELNPLWQQKKLREFCKANGILVTAYAPLGAQGTIWGSNRVLECEILKQIAKEKGKTVAQICLRWGVEQGISILVKSFNKERMKSNLEIFNWSLSPEEARKIDDIPQTRLCRGENYISKYGPFKTIEELWDGEI</sequence>
<keyword evidence="2" id="KW-0560">Oxidoreductase</keyword>
<dbReference type="CDD" id="cd19124">
    <property type="entry name" value="AKR_AKR4A_4B"/>
    <property type="match status" value="1"/>
</dbReference>
<evidence type="ECO:0000313" key="8">
    <source>
        <dbReference type="Proteomes" id="UP001165190"/>
    </source>
</evidence>
<dbReference type="PROSITE" id="PS00798">
    <property type="entry name" value="ALDOKETO_REDUCTASE_1"/>
    <property type="match status" value="1"/>
</dbReference>
<dbReference type="AlphaFoldDB" id="A0A9W7LTS0"/>